<dbReference type="SUPFAM" id="SSF159941">
    <property type="entry name" value="MM3350-like"/>
    <property type="match status" value="1"/>
</dbReference>
<evidence type="ECO:0000259" key="1">
    <source>
        <dbReference type="Pfam" id="PF07929"/>
    </source>
</evidence>
<evidence type="ECO:0000313" key="3">
    <source>
        <dbReference type="Proteomes" id="UP001265315"/>
    </source>
</evidence>
<gene>
    <name evidence="2" type="ORF">J2W61_005323</name>
</gene>
<protein>
    <recommendedName>
        <fullName evidence="1">Plasmid pRiA4b Orf3-like domain-containing protein</fullName>
    </recommendedName>
</protein>
<dbReference type="InterPro" id="IPR024047">
    <property type="entry name" value="MM3350-like_sf"/>
</dbReference>
<dbReference type="PANTHER" id="PTHR41878">
    <property type="entry name" value="LEXA REPRESSOR-RELATED"/>
    <property type="match status" value="1"/>
</dbReference>
<proteinExistence type="predicted"/>
<accession>A0AAW8M236</accession>
<dbReference type="Pfam" id="PF07929">
    <property type="entry name" value="PRiA4_ORF3"/>
    <property type="match status" value="1"/>
</dbReference>
<dbReference type="EMBL" id="JAVDSW010000010">
    <property type="protein sequence ID" value="MDR6705448.1"/>
    <property type="molecule type" value="Genomic_DNA"/>
</dbReference>
<dbReference type="AlphaFoldDB" id="A0AAW8M236"/>
<feature type="domain" description="Plasmid pRiA4b Orf3-like" evidence="1">
    <location>
        <begin position="29"/>
        <end position="82"/>
    </location>
</feature>
<dbReference type="PANTHER" id="PTHR41878:SF1">
    <property type="entry name" value="TNPR PROTEIN"/>
    <property type="match status" value="1"/>
</dbReference>
<organism evidence="2 3">
    <name type="scientific">Agrobacterium tumefaciens</name>
    <dbReference type="NCBI Taxonomy" id="358"/>
    <lineage>
        <taxon>Bacteria</taxon>
        <taxon>Pseudomonadati</taxon>
        <taxon>Pseudomonadota</taxon>
        <taxon>Alphaproteobacteria</taxon>
        <taxon>Hyphomicrobiales</taxon>
        <taxon>Rhizobiaceae</taxon>
        <taxon>Rhizobium/Agrobacterium group</taxon>
        <taxon>Agrobacterium</taxon>
        <taxon>Agrobacterium tumefaciens complex</taxon>
    </lineage>
</organism>
<dbReference type="Gene3D" id="3.10.290.30">
    <property type="entry name" value="MM3350-like"/>
    <property type="match status" value="1"/>
</dbReference>
<name>A0AAW8M236_AGRTU</name>
<sequence length="107" mass="12415">MVVRDKPIVHIDGLPATVFIRGMFKAANAVQIRVSIDELDPEVWRQLVLPVHWNLEHLHLSIQAAFKWWNYHLYEFRIGGLRDPAVECLRKSGGDQYLKLNSPVFHS</sequence>
<evidence type="ECO:0000313" key="2">
    <source>
        <dbReference type="EMBL" id="MDR6705448.1"/>
    </source>
</evidence>
<dbReference type="InterPro" id="IPR012912">
    <property type="entry name" value="Plasmid_pRiA4b_Orf3-like"/>
</dbReference>
<reference evidence="2" key="1">
    <citation type="submission" date="2023-07" db="EMBL/GenBank/DDBJ databases">
        <title>Sorghum-associated microbial communities from plants grown in Nebraska, USA.</title>
        <authorList>
            <person name="Schachtman D."/>
        </authorList>
    </citation>
    <scope>NUCLEOTIDE SEQUENCE</scope>
    <source>
        <strain evidence="2">1457</strain>
    </source>
</reference>
<dbReference type="Proteomes" id="UP001265315">
    <property type="component" value="Unassembled WGS sequence"/>
</dbReference>
<comment type="caution">
    <text evidence="2">The sequence shown here is derived from an EMBL/GenBank/DDBJ whole genome shotgun (WGS) entry which is preliminary data.</text>
</comment>